<dbReference type="RefSeq" id="WP_256117353.1">
    <property type="nucleotide sequence ID" value="NZ_WHSB02000004.1"/>
</dbReference>
<proteinExistence type="predicted"/>
<accession>A0ABT1R6W7</accession>
<protein>
    <submittedName>
        <fullName evidence="2">TIGR02594 family protein</fullName>
    </submittedName>
</protein>
<dbReference type="EMBL" id="WHSB02000004">
    <property type="protein sequence ID" value="MCQ4630920.1"/>
    <property type="molecule type" value="Genomic_DNA"/>
</dbReference>
<dbReference type="NCBIfam" id="TIGR02594">
    <property type="entry name" value="TIGR02594 family protein"/>
    <property type="match status" value="1"/>
</dbReference>
<organism evidence="2 3">
    <name type="scientific">Shinella lacus</name>
    <dbReference type="NCBI Taxonomy" id="2654216"/>
    <lineage>
        <taxon>Bacteria</taxon>
        <taxon>Pseudomonadati</taxon>
        <taxon>Pseudomonadota</taxon>
        <taxon>Alphaproteobacteria</taxon>
        <taxon>Hyphomicrobiales</taxon>
        <taxon>Rhizobiaceae</taxon>
        <taxon>Shinella</taxon>
    </lineage>
</organism>
<keyword evidence="3" id="KW-1185">Reference proteome</keyword>
<sequence length="243" mass="26698">MNFDEWLIARLRVHGAYGGAMDGVPGREMYRALERFQASEHLDITGVADRATVNALRKAPNTKASGLTVYEKAPELPAEPVWMREARRLIGVREVVGKGSNPTIMDWAKRLGGWVASFFKDDDIAWCGLFMAHVLGLTLPREPLPANPLGALQYNKLGRQLAAPALGAIMTFTRDGGGHVGIYVGEDKTHFHILGGNQGNSVRISRIEKDRLSDTRWPRTGEPERPGRVYLTAAGVPASSNER</sequence>
<dbReference type="Pfam" id="PF01471">
    <property type="entry name" value="PG_binding_1"/>
    <property type="match status" value="1"/>
</dbReference>
<dbReference type="SUPFAM" id="SSF47090">
    <property type="entry name" value="PGBD-like"/>
    <property type="match status" value="1"/>
</dbReference>
<feature type="domain" description="Peptidoglycan binding-like" evidence="1">
    <location>
        <begin position="8"/>
        <end position="56"/>
    </location>
</feature>
<evidence type="ECO:0000313" key="3">
    <source>
        <dbReference type="Proteomes" id="UP000996601"/>
    </source>
</evidence>
<dbReference type="InterPro" id="IPR013423">
    <property type="entry name" value="CHP02594"/>
</dbReference>
<dbReference type="InterPro" id="IPR002477">
    <property type="entry name" value="Peptidoglycan-bd-like"/>
</dbReference>
<evidence type="ECO:0000259" key="1">
    <source>
        <dbReference type="Pfam" id="PF01471"/>
    </source>
</evidence>
<gene>
    <name evidence="2" type="ORF">GB927_012780</name>
</gene>
<dbReference type="InterPro" id="IPR036365">
    <property type="entry name" value="PGBD-like_sf"/>
</dbReference>
<dbReference type="InterPro" id="IPR036366">
    <property type="entry name" value="PGBDSf"/>
</dbReference>
<evidence type="ECO:0000313" key="2">
    <source>
        <dbReference type="EMBL" id="MCQ4630920.1"/>
    </source>
</evidence>
<dbReference type="Gene3D" id="1.10.101.10">
    <property type="entry name" value="PGBD-like superfamily/PGBD"/>
    <property type="match status" value="1"/>
</dbReference>
<dbReference type="Proteomes" id="UP000996601">
    <property type="component" value="Unassembled WGS sequence"/>
</dbReference>
<name>A0ABT1R6W7_9HYPH</name>
<comment type="caution">
    <text evidence="2">The sequence shown here is derived from an EMBL/GenBank/DDBJ whole genome shotgun (WGS) entry which is preliminary data.</text>
</comment>
<reference evidence="2" key="1">
    <citation type="submission" date="2021-07" db="EMBL/GenBank/DDBJ databases">
        <title>Shinella sp. nov., a novel member of the genus Shinella from water.</title>
        <authorList>
            <person name="Deng Y."/>
        </authorList>
    </citation>
    <scope>NUCLEOTIDE SEQUENCE</scope>
    <source>
        <strain evidence="2">CPCC 100929</strain>
    </source>
</reference>